<dbReference type="InterPro" id="IPR041988">
    <property type="entry name" value="Ribosomal_uL24_KOW"/>
</dbReference>
<dbReference type="Gene3D" id="2.30.30.30">
    <property type="match status" value="1"/>
</dbReference>
<dbReference type="EMBL" id="JAPDMZ010000080">
    <property type="protein sequence ID" value="KAK0551228.1"/>
    <property type="molecule type" value="Genomic_DNA"/>
</dbReference>
<protein>
    <recommendedName>
        <fullName evidence="7">KOW domain-containing protein</fullName>
    </recommendedName>
</protein>
<dbReference type="CDD" id="cd06089">
    <property type="entry name" value="KOW_RPL26"/>
    <property type="match status" value="1"/>
</dbReference>
<dbReference type="InterPro" id="IPR014722">
    <property type="entry name" value="Rib_uL2_dom2"/>
</dbReference>
<keyword evidence="3" id="KW-0687">Ribonucleoprotein</keyword>
<comment type="caution">
    <text evidence="5">The sequence shown here is derived from an EMBL/GenBank/DDBJ whole genome shotgun (WGS) entry which is preliminary data.</text>
</comment>
<evidence type="ECO:0008006" key="7">
    <source>
        <dbReference type="Google" id="ProtNLM"/>
    </source>
</evidence>
<keyword evidence="2" id="KW-0689">Ribosomal protein</keyword>
<organism evidence="5 6">
    <name type="scientific">Tilletia horrida</name>
    <dbReference type="NCBI Taxonomy" id="155126"/>
    <lineage>
        <taxon>Eukaryota</taxon>
        <taxon>Fungi</taxon>
        <taxon>Dikarya</taxon>
        <taxon>Basidiomycota</taxon>
        <taxon>Ustilaginomycotina</taxon>
        <taxon>Exobasidiomycetes</taxon>
        <taxon>Tilletiales</taxon>
        <taxon>Tilletiaceae</taxon>
        <taxon>Tilletia</taxon>
    </lineage>
</organism>
<accession>A0AAN6GSA9</accession>
<dbReference type="SUPFAM" id="SSF50104">
    <property type="entry name" value="Translation proteins SH3-like domain"/>
    <property type="match status" value="1"/>
</dbReference>
<dbReference type="InterPro" id="IPR008991">
    <property type="entry name" value="Translation_prot_SH3-like_sf"/>
</dbReference>
<comment type="similarity">
    <text evidence="1">Belongs to the universal ribosomal protein uL24 family.</text>
</comment>
<evidence type="ECO:0000256" key="2">
    <source>
        <dbReference type="ARBA" id="ARBA00022980"/>
    </source>
</evidence>
<gene>
    <name evidence="5" type="ORF">OC846_003367</name>
</gene>
<dbReference type="GO" id="GO:0005840">
    <property type="term" value="C:ribosome"/>
    <property type="evidence" value="ECO:0007669"/>
    <property type="project" value="UniProtKB-KW"/>
</dbReference>
<evidence type="ECO:0000256" key="1">
    <source>
        <dbReference type="ARBA" id="ARBA00010618"/>
    </source>
</evidence>
<evidence type="ECO:0000313" key="5">
    <source>
        <dbReference type="EMBL" id="KAK0551228.1"/>
    </source>
</evidence>
<dbReference type="AlphaFoldDB" id="A0AAN6GSA9"/>
<proteinExistence type="inferred from homology"/>
<evidence type="ECO:0000256" key="4">
    <source>
        <dbReference type="SAM" id="MobiDB-lite"/>
    </source>
</evidence>
<evidence type="ECO:0000313" key="6">
    <source>
        <dbReference type="Proteomes" id="UP001176517"/>
    </source>
</evidence>
<sequence>MSSTGQTSKAVLRSLRHMQPSHLPTSYTKHQRRMVPTHMRHVPKFVQVKDRIPFWNIVPGDEVKVRSGKSVVVNDQSKEGAGRAAKQRGQGFVQTIDRDRNWVWLRDPDENTHLAPTSIRHTVPRLVDPKDPSKGYTDTTTKIPRPIHYSNLMLKVPGTDLYASRIVRSAAGFDRKRGMFAWKRFGVVKKEDGSVEKVEIPWPKMPVKKKELNAETSATATTVNSQSFIPWAPEDPVHFPETFFNKLGRAWSTPAGEALAEKLRKLRLHDDAIRVANAPNIKPSNTFPLPADAQGTYSGFDKLYGDPRSKQPMPIAQPPTPAETVVAATQSRDEWVADPDVKAHVLAGGNSFTPSDYLDLAPAEGPAMGGDWSYSLLSASSSDPSKSSSSTARRPITGEAMTLRDVDMMPIELMMKKELVNDSGLAKRMKRHQAKKEAEQVEAGFTAAVKRENLDRLRKLLKVKS</sequence>
<dbReference type="GO" id="GO:0003723">
    <property type="term" value="F:RNA binding"/>
    <property type="evidence" value="ECO:0007669"/>
    <property type="project" value="InterPro"/>
</dbReference>
<feature type="compositionally biased region" description="Low complexity" evidence="4">
    <location>
        <begin position="378"/>
        <end position="390"/>
    </location>
</feature>
<reference evidence="5" key="1">
    <citation type="journal article" date="2023" name="PhytoFront">
        <title>Draft Genome Resources of Seven Strains of Tilletia horrida, Causal Agent of Kernel Smut of Rice.</title>
        <authorList>
            <person name="Khanal S."/>
            <person name="Antony Babu S."/>
            <person name="Zhou X.G."/>
        </authorList>
    </citation>
    <scope>NUCLEOTIDE SEQUENCE</scope>
    <source>
        <strain evidence="5">TX6</strain>
    </source>
</reference>
<feature type="region of interest" description="Disordered" evidence="4">
    <location>
        <begin position="378"/>
        <end position="397"/>
    </location>
</feature>
<keyword evidence="6" id="KW-1185">Reference proteome</keyword>
<evidence type="ECO:0000256" key="3">
    <source>
        <dbReference type="ARBA" id="ARBA00023274"/>
    </source>
</evidence>
<name>A0AAN6GSA9_9BASI</name>
<dbReference type="Proteomes" id="UP001176517">
    <property type="component" value="Unassembled WGS sequence"/>
</dbReference>
<dbReference type="GO" id="GO:1990904">
    <property type="term" value="C:ribonucleoprotein complex"/>
    <property type="evidence" value="ECO:0007669"/>
    <property type="project" value="UniProtKB-KW"/>
</dbReference>